<name>M5ABQ9_LEVBR</name>
<protein>
    <submittedName>
        <fullName evidence="1">Uncharacterized hydrolase SA2367</fullName>
    </submittedName>
</protein>
<dbReference type="Gene3D" id="3.40.50.1820">
    <property type="entry name" value="alpha/beta hydrolase"/>
    <property type="match status" value="1"/>
</dbReference>
<sequence>MMGKPAVKADAVATDQRIKGMQYWFKYEIRQYTSRQIDIDQLKKYRDQISLLNGTDSLGSYPQMVNHFLADYWHVTIYDIPGGHLGYAQKPEGFATTLAAIFR</sequence>
<dbReference type="KEGG" id="lbk:LVISKB_0559"/>
<reference evidence="1 2" key="1">
    <citation type="journal article" date="2013" name="PLoS ONE">
        <title>Genomic Analysis by Deep Sequencing of the Probiotic Lactobacillus brevis KB290 Harboring Nine Plasmids Reveals Genomic Stability.</title>
        <authorList>
            <person name="Fukao M."/>
            <person name="Oshima K."/>
            <person name="Morita H."/>
            <person name="Toh H."/>
            <person name="Suda W."/>
            <person name="Kim S.W."/>
            <person name="Suzuki S."/>
            <person name="Yakabe T."/>
            <person name="Hattori M."/>
            <person name="Yajima N."/>
        </authorList>
    </citation>
    <scope>NUCLEOTIDE SEQUENCE [LARGE SCALE GENOMIC DNA]</scope>
    <source>
        <strain evidence="1 2">KB290</strain>
    </source>
</reference>
<proteinExistence type="predicted"/>
<evidence type="ECO:0000313" key="1">
    <source>
        <dbReference type="EMBL" id="BAN06194.1"/>
    </source>
</evidence>
<organism evidence="1 2">
    <name type="scientific">Levilactobacillus brevis KB290</name>
    <dbReference type="NCBI Taxonomy" id="1001583"/>
    <lineage>
        <taxon>Bacteria</taxon>
        <taxon>Bacillati</taxon>
        <taxon>Bacillota</taxon>
        <taxon>Bacilli</taxon>
        <taxon>Lactobacillales</taxon>
        <taxon>Lactobacillaceae</taxon>
        <taxon>Levilactobacillus</taxon>
    </lineage>
</organism>
<dbReference type="RefSeq" id="WP_015473368.1">
    <property type="nucleotide sequence ID" value="NC_020819.1"/>
</dbReference>
<evidence type="ECO:0000313" key="2">
    <source>
        <dbReference type="Proteomes" id="UP000012042"/>
    </source>
</evidence>
<dbReference type="GO" id="GO:0016787">
    <property type="term" value="F:hydrolase activity"/>
    <property type="evidence" value="ECO:0007669"/>
    <property type="project" value="UniProtKB-KW"/>
</dbReference>
<accession>M5ABQ9</accession>
<dbReference type="EMBL" id="AP012167">
    <property type="protein sequence ID" value="BAN06194.1"/>
    <property type="molecule type" value="Genomic_DNA"/>
</dbReference>
<keyword evidence="1" id="KW-0378">Hydrolase</keyword>
<dbReference type="PATRIC" id="fig|1001583.3.peg.551"/>
<dbReference type="HOGENOM" id="CLU_132784_0_0_9"/>
<dbReference type="AlphaFoldDB" id="M5ABQ9"/>
<dbReference type="InterPro" id="IPR029058">
    <property type="entry name" value="AB_hydrolase_fold"/>
</dbReference>
<dbReference type="Proteomes" id="UP000012042">
    <property type="component" value="Chromosome"/>
</dbReference>
<gene>
    <name evidence="1" type="ORF">LVISKB_0559</name>
</gene>